<comment type="caution">
    <text evidence="1">The sequence shown here is derived from an EMBL/GenBank/DDBJ whole genome shotgun (WGS) entry which is preliminary data.</text>
</comment>
<evidence type="ECO:0000313" key="1">
    <source>
        <dbReference type="EMBL" id="GAH74291.1"/>
    </source>
</evidence>
<name>X1HVV1_9ZZZZ</name>
<reference evidence="1" key="1">
    <citation type="journal article" date="2014" name="Front. Microbiol.">
        <title>High frequency of phylogenetically diverse reductive dehalogenase-homologous genes in deep subseafloor sedimentary metagenomes.</title>
        <authorList>
            <person name="Kawai M."/>
            <person name="Futagami T."/>
            <person name="Toyoda A."/>
            <person name="Takaki Y."/>
            <person name="Nishi S."/>
            <person name="Hori S."/>
            <person name="Arai W."/>
            <person name="Tsubouchi T."/>
            <person name="Morono Y."/>
            <person name="Uchiyama I."/>
            <person name="Ito T."/>
            <person name="Fujiyama A."/>
            <person name="Inagaki F."/>
            <person name="Takami H."/>
        </authorList>
    </citation>
    <scope>NUCLEOTIDE SEQUENCE</scope>
    <source>
        <strain evidence="1">Expedition CK06-06</strain>
    </source>
</reference>
<dbReference type="AlphaFoldDB" id="X1HVV1"/>
<accession>X1HVV1</accession>
<sequence>MTPIEDTSYQNIKMPKTSAFNESIFIDGNNTFAAKAISEGWSGDGSINDPYIIENYTIQAIFEHGIEIRNTNLHFIIRNVSITNGRSNYF</sequence>
<organism evidence="1">
    <name type="scientific">marine sediment metagenome</name>
    <dbReference type="NCBI Taxonomy" id="412755"/>
    <lineage>
        <taxon>unclassified sequences</taxon>
        <taxon>metagenomes</taxon>
        <taxon>ecological metagenomes</taxon>
    </lineage>
</organism>
<gene>
    <name evidence="1" type="ORF">S03H2_42003</name>
</gene>
<feature type="non-terminal residue" evidence="1">
    <location>
        <position position="90"/>
    </location>
</feature>
<proteinExistence type="predicted"/>
<dbReference type="EMBL" id="BARU01026122">
    <property type="protein sequence ID" value="GAH74291.1"/>
    <property type="molecule type" value="Genomic_DNA"/>
</dbReference>
<protein>
    <submittedName>
        <fullName evidence="1">Uncharacterized protein</fullName>
    </submittedName>
</protein>